<organism evidence="2 3">
    <name type="scientific">Pseudomonas amygdali pv. lachrymans str. M301315</name>
    <dbReference type="NCBI Taxonomy" id="629260"/>
    <lineage>
        <taxon>Bacteria</taxon>
        <taxon>Pseudomonadati</taxon>
        <taxon>Pseudomonadota</taxon>
        <taxon>Gammaproteobacteria</taxon>
        <taxon>Pseudomonadales</taxon>
        <taxon>Pseudomonadaceae</taxon>
        <taxon>Pseudomonas</taxon>
        <taxon>Pseudomonas amygdali</taxon>
    </lineage>
</organism>
<feature type="transmembrane region" description="Helical" evidence="1">
    <location>
        <begin position="131"/>
        <end position="149"/>
    </location>
</feature>
<dbReference type="AlphaFoldDB" id="A0AAD0PX46"/>
<dbReference type="RefSeq" id="WP_005742511.1">
    <property type="nucleotide sequence ID" value="NZ_CP031226.1"/>
</dbReference>
<protein>
    <submittedName>
        <fullName evidence="2">Uncharacterized protein</fullName>
    </submittedName>
</protein>
<accession>A0AAD0PX46</accession>
<dbReference type="EMBL" id="CP031226">
    <property type="protein sequence ID" value="AXH60346.1"/>
    <property type="molecule type" value="Genomic_DNA"/>
</dbReference>
<feature type="transmembrane region" description="Helical" evidence="1">
    <location>
        <begin position="100"/>
        <end position="125"/>
    </location>
</feature>
<geneLocation type="plasmid" evidence="3">
    <name>pmppla107</name>
</geneLocation>
<proteinExistence type="predicted"/>
<evidence type="ECO:0000256" key="1">
    <source>
        <dbReference type="SAM" id="Phobius"/>
    </source>
</evidence>
<feature type="transmembrane region" description="Helical" evidence="1">
    <location>
        <begin position="60"/>
        <end position="79"/>
    </location>
</feature>
<feature type="transmembrane region" description="Helical" evidence="1">
    <location>
        <begin position="12"/>
        <end position="29"/>
    </location>
</feature>
<keyword evidence="1" id="KW-0812">Transmembrane</keyword>
<sequence>MFIKTAQHPVHYVFGCITHAPLVFAAWALEDFSYKMRWLALYVLSLFTIVTATLGVEGGIFVSVAVVFVTGFMALPAFMATKGQAPFALRLSEAYGNAVLAWHSFFVSFYLFVILFGLTLTLFGIPWTKEAASVLFACISMIYTAFTMQMASSTVKKFKQWAVPLATVVSGLGMYAFMQWSSSGF</sequence>
<dbReference type="GeneID" id="39473863"/>
<keyword evidence="1" id="KW-1133">Transmembrane helix</keyword>
<evidence type="ECO:0000313" key="3">
    <source>
        <dbReference type="Proteomes" id="UP000006426"/>
    </source>
</evidence>
<dbReference type="Proteomes" id="UP000006426">
    <property type="component" value="Plasmid pmppla107"/>
</dbReference>
<keyword evidence="2" id="KW-0614">Plasmid</keyword>
<name>A0AAD0PX46_PSEAV</name>
<keyword evidence="1" id="KW-0472">Membrane</keyword>
<gene>
    <name evidence="2" type="ORF">PLA107_034815</name>
</gene>
<evidence type="ECO:0000313" key="2">
    <source>
        <dbReference type="EMBL" id="AXH60346.1"/>
    </source>
</evidence>
<feature type="transmembrane region" description="Helical" evidence="1">
    <location>
        <begin position="36"/>
        <end position="54"/>
    </location>
</feature>
<reference evidence="2 3" key="1">
    <citation type="journal article" date="2011" name="PLoS Pathog.">
        <title>Dynamic evolution of pathogenicity revealed by sequencing and comparative genomics of 19 Pseudomonas syringae isolates.</title>
        <authorList>
            <person name="Baltrus D.A."/>
            <person name="Nishimura M.T."/>
            <person name="Romanchuk A."/>
            <person name="Chang J.H."/>
            <person name="Mukhtar M.S."/>
            <person name="Cherkis K."/>
            <person name="Roach J."/>
            <person name="Grant S.R."/>
            <person name="Jones C.D."/>
            <person name="Dangl J.L."/>
        </authorList>
    </citation>
    <scope>NUCLEOTIDE SEQUENCE [LARGE SCALE GENOMIC DNA]</scope>
    <source>
        <strain evidence="2 3">M301315</strain>
    </source>
</reference>
<feature type="transmembrane region" description="Helical" evidence="1">
    <location>
        <begin position="161"/>
        <end position="180"/>
    </location>
</feature>